<dbReference type="EMBL" id="AMGM01000073">
    <property type="protein sequence ID" value="EKB48052.1"/>
    <property type="molecule type" value="Genomic_DNA"/>
</dbReference>
<sequence length="106" mass="12033">MEQVQEQLEGLFADSVFASWFEGQGQLLSEQGILLPGGQEKRPDRVILSENEAVVVDFKTGEVYERDKKQVKEYMDLVGRLSGKAVRGYLCYLETGRIEEVDWSGE</sequence>
<reference evidence="1 2" key="1">
    <citation type="journal article" date="2012" name="J. Bacteriol.">
        <title>Draft Genome Sequence of Cecembia lonarensis Strain LW9T, Isolated from Lonar Lake, a Haloalkaline Lake in India.</title>
        <authorList>
            <person name="Shivaji S."/>
            <person name="Ara S."/>
            <person name="Singh A."/>
            <person name="Pinnaka A.K."/>
        </authorList>
    </citation>
    <scope>NUCLEOTIDE SEQUENCE [LARGE SCALE GENOMIC DNA]</scope>
    <source>
        <strain evidence="1 2">LW9</strain>
    </source>
</reference>
<accession>K1L7E0</accession>
<keyword evidence="2" id="KW-1185">Reference proteome</keyword>
<organism evidence="1 2">
    <name type="scientific">Cecembia lonarensis (strain CCUG 58316 / KCTC 22772 / LW9)</name>
    <dbReference type="NCBI Taxonomy" id="1225176"/>
    <lineage>
        <taxon>Bacteria</taxon>
        <taxon>Pseudomonadati</taxon>
        <taxon>Bacteroidota</taxon>
        <taxon>Cytophagia</taxon>
        <taxon>Cytophagales</taxon>
        <taxon>Cyclobacteriaceae</taxon>
        <taxon>Cecembia</taxon>
    </lineage>
</organism>
<name>K1L7E0_CECL9</name>
<dbReference type="PATRIC" id="fig|1225176.3.peg.3550"/>
<dbReference type="Proteomes" id="UP000004478">
    <property type="component" value="Unassembled WGS sequence"/>
</dbReference>
<dbReference type="RefSeq" id="WP_009186359.1">
    <property type="nucleotide sequence ID" value="NZ_AMGM01000073.1"/>
</dbReference>
<proteinExistence type="predicted"/>
<dbReference type="AlphaFoldDB" id="K1L7E0"/>
<comment type="caution">
    <text evidence="1">The sequence shown here is derived from an EMBL/GenBank/DDBJ whole genome shotgun (WGS) entry which is preliminary data.</text>
</comment>
<evidence type="ECO:0000313" key="1">
    <source>
        <dbReference type="EMBL" id="EKB48052.1"/>
    </source>
</evidence>
<evidence type="ECO:0000313" key="2">
    <source>
        <dbReference type="Proteomes" id="UP000004478"/>
    </source>
</evidence>
<protein>
    <submittedName>
        <fullName evidence="1">Putative recombination protein RecB</fullName>
    </submittedName>
</protein>
<gene>
    <name evidence="1" type="ORF">B879_03341</name>
</gene>
<dbReference type="InterPro" id="IPR011604">
    <property type="entry name" value="PDDEXK-like_dom_sf"/>
</dbReference>
<dbReference type="Gene3D" id="3.90.320.10">
    <property type="match status" value="1"/>
</dbReference>